<dbReference type="EMBL" id="PUWT01000029">
    <property type="protein sequence ID" value="PQQ25587.1"/>
    <property type="molecule type" value="Genomic_DNA"/>
</dbReference>
<protein>
    <submittedName>
        <fullName evidence="1">Uncharacterized protein</fullName>
    </submittedName>
</protein>
<proteinExistence type="predicted"/>
<organism evidence="1 2">
    <name type="scientific">Photorhabdus hindustanensis</name>
    <dbReference type="NCBI Taxonomy" id="2918802"/>
    <lineage>
        <taxon>Bacteria</taxon>
        <taxon>Pseudomonadati</taxon>
        <taxon>Pseudomonadota</taxon>
        <taxon>Gammaproteobacteria</taxon>
        <taxon>Enterobacterales</taxon>
        <taxon>Morganellaceae</taxon>
        <taxon>Photorhabdus</taxon>
    </lineage>
</organism>
<dbReference type="RefSeq" id="WP_105395753.1">
    <property type="nucleotide sequence ID" value="NZ_CAWNTA010000084.1"/>
</dbReference>
<sequence>MVAISGYLTRYFYLMGNAIKVGNIDTAFGDCKTTLGLWVWLILKLNNIPLITGLHRNVRIK</sequence>
<dbReference type="AlphaFoldDB" id="A0A2S8Q1B1"/>
<comment type="caution">
    <text evidence="1">The sequence shown here is derived from an EMBL/GenBank/DDBJ whole genome shotgun (WGS) entry which is preliminary data.</text>
</comment>
<evidence type="ECO:0000313" key="2">
    <source>
        <dbReference type="Proteomes" id="UP000239550"/>
    </source>
</evidence>
<keyword evidence="2" id="KW-1185">Reference proteome</keyword>
<dbReference type="Proteomes" id="UP000239550">
    <property type="component" value="Unassembled WGS sequence"/>
</dbReference>
<gene>
    <name evidence="1" type="ORF">C6H66_12410</name>
</gene>
<reference evidence="1 2" key="1">
    <citation type="submission" date="2018-02" db="EMBL/GenBank/DDBJ databases">
        <title>Five New Genomes of Indian Photorhabdus Isolates TSA.</title>
        <authorList>
            <person name="Dubay B."/>
            <person name="Somvanshi V.S."/>
        </authorList>
    </citation>
    <scope>NUCLEOTIDE SEQUENCE [LARGE SCALE GENOMIC DNA]</scope>
    <source>
        <strain evidence="1 2">H1</strain>
    </source>
</reference>
<accession>A0A2S8Q1B1</accession>
<evidence type="ECO:0000313" key="1">
    <source>
        <dbReference type="EMBL" id="PQQ25587.1"/>
    </source>
</evidence>
<name>A0A2S8Q1B1_9GAMM</name>